<dbReference type="PROSITE" id="PS51217">
    <property type="entry name" value="UVRD_HELICASE_CTER"/>
    <property type="match status" value="1"/>
</dbReference>
<dbReference type="SUPFAM" id="SSF52980">
    <property type="entry name" value="Restriction endonuclease-like"/>
    <property type="match status" value="1"/>
</dbReference>
<dbReference type="Pfam" id="PF13361">
    <property type="entry name" value="UvrD_C"/>
    <property type="match status" value="1"/>
</dbReference>
<keyword evidence="7 13" id="KW-0067">ATP-binding</keyword>
<dbReference type="InterPro" id="IPR011604">
    <property type="entry name" value="PDDEXK-like_dom_sf"/>
</dbReference>
<dbReference type="EMBL" id="VUMT01000001">
    <property type="protein sequence ID" value="MSS62579.1"/>
    <property type="molecule type" value="Genomic_DNA"/>
</dbReference>
<feature type="domain" description="UvrD-like helicase C-terminal" evidence="16">
    <location>
        <begin position="504"/>
        <end position="792"/>
    </location>
</feature>
<dbReference type="GO" id="GO:0005829">
    <property type="term" value="C:cytosol"/>
    <property type="evidence" value="ECO:0007669"/>
    <property type="project" value="TreeGrafter"/>
</dbReference>
<comment type="cofactor">
    <cofactor evidence="13">
        <name>Mg(2+)</name>
        <dbReference type="ChEBI" id="CHEBI:18420"/>
    </cofactor>
</comment>
<dbReference type="GO" id="GO:0005524">
    <property type="term" value="F:ATP binding"/>
    <property type="evidence" value="ECO:0007669"/>
    <property type="project" value="UniProtKB-UniRule"/>
</dbReference>
<dbReference type="FunFam" id="3.40.50.300:FF:001236">
    <property type="entry name" value="ATP-dependent helicase/nuclease subunit A"/>
    <property type="match status" value="1"/>
</dbReference>
<dbReference type="HAMAP" id="MF_01451">
    <property type="entry name" value="AddA"/>
    <property type="match status" value="1"/>
</dbReference>
<evidence type="ECO:0000256" key="6">
    <source>
        <dbReference type="ARBA" id="ARBA00022839"/>
    </source>
</evidence>
<evidence type="ECO:0000256" key="13">
    <source>
        <dbReference type="HAMAP-Rule" id="MF_01451"/>
    </source>
</evidence>
<organism evidence="17 18">
    <name type="scientific">Velocimicrobium porci</name>
    <dbReference type="NCBI Taxonomy" id="2606634"/>
    <lineage>
        <taxon>Bacteria</taxon>
        <taxon>Bacillati</taxon>
        <taxon>Bacillota</taxon>
        <taxon>Clostridia</taxon>
        <taxon>Lachnospirales</taxon>
        <taxon>Lachnospiraceae</taxon>
        <taxon>Velocimicrobium</taxon>
    </lineage>
</organism>
<dbReference type="InterPro" id="IPR011335">
    <property type="entry name" value="Restrct_endonuc-II-like"/>
</dbReference>
<dbReference type="Pfam" id="PF12705">
    <property type="entry name" value="PDDEXK_1"/>
    <property type="match status" value="1"/>
</dbReference>
<dbReference type="InterPro" id="IPR000212">
    <property type="entry name" value="DNA_helicase_UvrD/REP"/>
</dbReference>
<keyword evidence="1 13" id="KW-0540">Nuclease</keyword>
<comment type="catalytic activity">
    <reaction evidence="11 13">
        <text>Couples ATP hydrolysis with the unwinding of duplex DNA by translocating in the 3'-5' direction.</text>
        <dbReference type="EC" id="5.6.2.4"/>
    </reaction>
</comment>
<protein>
    <recommendedName>
        <fullName evidence="13">ATP-dependent helicase/nuclease subunit A</fullName>
        <ecNumber evidence="13">3.1.-.-</ecNumber>
        <ecNumber evidence="13">5.6.2.4</ecNumber>
    </recommendedName>
    <alternativeName>
        <fullName evidence="13">ATP-dependent helicase/nuclease AddA</fullName>
    </alternativeName>
    <alternativeName>
        <fullName evidence="13">DNA 3'-5' helicase AddA</fullName>
    </alternativeName>
</protein>
<dbReference type="Proteomes" id="UP000482209">
    <property type="component" value="Unassembled WGS sequence"/>
</dbReference>
<proteinExistence type="inferred from homology"/>
<gene>
    <name evidence="13 17" type="primary">addA</name>
    <name evidence="17" type="ORF">FYJ58_01545</name>
</gene>
<keyword evidence="4 13" id="KW-0378">Hydrolase</keyword>
<dbReference type="NCBIfam" id="TIGR02785">
    <property type="entry name" value="addA_Gpos"/>
    <property type="match status" value="1"/>
</dbReference>
<dbReference type="InterPro" id="IPR027417">
    <property type="entry name" value="P-loop_NTPase"/>
</dbReference>
<evidence type="ECO:0000256" key="10">
    <source>
        <dbReference type="ARBA" id="ARBA00023235"/>
    </source>
</evidence>
<comment type="caution">
    <text evidence="17">The sequence shown here is derived from an EMBL/GenBank/DDBJ whole genome shotgun (WGS) entry which is preliminary data.</text>
</comment>
<comment type="catalytic activity">
    <reaction evidence="12 13">
        <text>ATP + H2O = ADP + phosphate + H(+)</text>
        <dbReference type="Rhea" id="RHEA:13065"/>
        <dbReference type="ChEBI" id="CHEBI:15377"/>
        <dbReference type="ChEBI" id="CHEBI:15378"/>
        <dbReference type="ChEBI" id="CHEBI:30616"/>
        <dbReference type="ChEBI" id="CHEBI:43474"/>
        <dbReference type="ChEBI" id="CHEBI:456216"/>
        <dbReference type="EC" id="5.6.2.4"/>
    </reaction>
</comment>
<dbReference type="PANTHER" id="PTHR11070">
    <property type="entry name" value="UVRD / RECB / PCRA DNA HELICASE FAMILY MEMBER"/>
    <property type="match status" value="1"/>
</dbReference>
<evidence type="ECO:0000256" key="4">
    <source>
        <dbReference type="ARBA" id="ARBA00022801"/>
    </source>
</evidence>
<evidence type="ECO:0000256" key="7">
    <source>
        <dbReference type="ARBA" id="ARBA00022840"/>
    </source>
</evidence>
<dbReference type="InterPro" id="IPR014152">
    <property type="entry name" value="AddA"/>
</dbReference>
<dbReference type="PANTHER" id="PTHR11070:SF48">
    <property type="entry name" value="ATP-DEPENDENT HELICASE_NUCLEASE SUBUNIT A"/>
    <property type="match status" value="1"/>
</dbReference>
<dbReference type="CDD" id="cd17932">
    <property type="entry name" value="DEXQc_UvrD"/>
    <property type="match status" value="1"/>
</dbReference>
<feature type="binding site" evidence="14">
    <location>
        <begin position="25"/>
        <end position="32"/>
    </location>
    <ligand>
        <name>ATP</name>
        <dbReference type="ChEBI" id="CHEBI:30616"/>
    </ligand>
</feature>
<comment type="function">
    <text evidence="13">The heterodimer acts as both an ATP-dependent DNA helicase and an ATP-dependent, dual-direction single-stranded exonuclease. Recognizes the chi site generating a DNA molecule suitable for the initiation of homologous recombination. The AddA nuclease domain is required for chi fragment generation; this subunit has the helicase and 3' -&gt; 5' nuclease activities.</text>
</comment>
<evidence type="ECO:0000256" key="14">
    <source>
        <dbReference type="PROSITE-ProRule" id="PRU00560"/>
    </source>
</evidence>
<accession>A0A6L5XVE1</accession>
<name>A0A6L5XVE1_9FIRM</name>
<dbReference type="PROSITE" id="PS51198">
    <property type="entry name" value="UVRD_HELICASE_ATP_BIND"/>
    <property type="match status" value="1"/>
</dbReference>
<sequence>MAKMEWTKEQKKVIDTRNRNVLVSAAAGSGKTAVLVERIISMILDETNKIDIDRLLIVTFTEAAAGEMRERIGNAIEEKLKEQPENIYLQKQNTLLHNAQITTIHSFCLNVIRNHFNTIDLDPAFRIGDETELMLLKSDVLSELLEERYQGENENFFAFIESYATGKSDSGIEDMVLKLHSFAMSYPWPLDWMRECEKGFFIESLEEMNQTVWMGLLRFDVKKQLEGFLAENEALLLITEEPDGPYLYAETLESDRAALKRIYSSETYEELYQQFQILSWNRLSSKKDETIHPEKREAVKVRRDRIKKEVEKLKELYFFQTADEMLEDIINVRPAMEGLIELTVDFTRAYQEKKEEKNLLDFSDLEHFALQILVNREEKEVVPTPVAEEYKEYFKEILIDEYQDSNYVQEAILTSISKVDKGEPNIFMVGDVKQSIYKFRLARPELFIQKYDTYTKEDSLYQKIDLHKNFRSRAEVLEGINYIFQGIMHRSLGNVEYDDAARLYPGADYPNAEEQDKNTYQTECLLIEQDEEVKMVTAKELEARAIAKRIREFMGKEKFLVKEKDTLRPLRYKDIVILLRSPKSWTDGMIEAFKEEGIPVVAEIQTGYFSSMEVKTILNYLLIIDNPRQDIPFTAVLTSFLGHFTEEELGKIRINNTSQTMYESLNLYIQANQEQAQEKELCEKINQFLGMLSYFRDKVAYTTVYHLLEDIYDKTGFYHYVSVLPGGNIRKGNLDMLLWKAVDYESTSYGGLFHFNRYIERLHEYDIDFGEAAGQGGEDDVVRIMSIHKSKGLEFPVVFVAGMAKLFNQQDARSRLVLHPDLGIGPDYIDYENRTKSPTLIKKVMKRQLELENLGEELRVLYVALTRAKEKLILTATVKDAQKEYIQWQNNEKLLYQQLALARCYMDWIGPRIYSNSKEKESCFSLKIISLQELVQKEVWKEVEESERKEELFHWDSDEVIDESIRKEFNRQIYFEYPYQNEKKIHSKVTVSELKEDLNGEAKNIIPAEREAYVPAFAKEEEEVTSTRKGTLYHKVMEKLPFEQITSYENVEQELEKLCENEILSFEDIKWISRKKIYHFICSPLGKRMAQAKKENRVFNEQPFVFGVPACEIDKNIDSDEIVLVQGMVDSYFEEDGFLILMDYKTDRVKTKEELIEKYQVQLDYYQRALEQITGKKVKEKIIYSFYLEQEIILQ</sequence>
<evidence type="ECO:0000256" key="12">
    <source>
        <dbReference type="ARBA" id="ARBA00048988"/>
    </source>
</evidence>
<dbReference type="AlphaFoldDB" id="A0A6L5XVE1"/>
<dbReference type="GO" id="GO:0008408">
    <property type="term" value="F:3'-5' exonuclease activity"/>
    <property type="evidence" value="ECO:0007669"/>
    <property type="project" value="UniProtKB-UniRule"/>
</dbReference>
<evidence type="ECO:0000256" key="2">
    <source>
        <dbReference type="ARBA" id="ARBA00022741"/>
    </source>
</evidence>
<keyword evidence="3 13" id="KW-0227">DNA damage</keyword>
<dbReference type="Pfam" id="PF00580">
    <property type="entry name" value="UvrD-helicase"/>
    <property type="match status" value="1"/>
</dbReference>
<dbReference type="GO" id="GO:0003690">
    <property type="term" value="F:double-stranded DNA binding"/>
    <property type="evidence" value="ECO:0007669"/>
    <property type="project" value="UniProtKB-UniRule"/>
</dbReference>
<evidence type="ECO:0000256" key="8">
    <source>
        <dbReference type="ARBA" id="ARBA00023125"/>
    </source>
</evidence>
<keyword evidence="5 13" id="KW-0347">Helicase</keyword>
<evidence type="ECO:0000313" key="17">
    <source>
        <dbReference type="EMBL" id="MSS62579.1"/>
    </source>
</evidence>
<dbReference type="GO" id="GO:0000724">
    <property type="term" value="P:double-strand break repair via homologous recombination"/>
    <property type="evidence" value="ECO:0007669"/>
    <property type="project" value="UniProtKB-UniRule"/>
</dbReference>
<keyword evidence="8 13" id="KW-0238">DNA-binding</keyword>
<keyword evidence="10 13" id="KW-0413">Isomerase</keyword>
<evidence type="ECO:0000313" key="18">
    <source>
        <dbReference type="Proteomes" id="UP000482209"/>
    </source>
</evidence>
<keyword evidence="18" id="KW-1185">Reference proteome</keyword>
<evidence type="ECO:0000256" key="9">
    <source>
        <dbReference type="ARBA" id="ARBA00023204"/>
    </source>
</evidence>
<dbReference type="InterPro" id="IPR038726">
    <property type="entry name" value="PDDEXK_AddAB-type"/>
</dbReference>
<dbReference type="InterPro" id="IPR014016">
    <property type="entry name" value="UvrD-like_ATP-bd"/>
</dbReference>
<dbReference type="SUPFAM" id="SSF52540">
    <property type="entry name" value="P-loop containing nucleoside triphosphate hydrolases"/>
    <property type="match status" value="1"/>
</dbReference>
<keyword evidence="6 13" id="KW-0269">Exonuclease</keyword>
<evidence type="ECO:0000259" key="16">
    <source>
        <dbReference type="PROSITE" id="PS51217"/>
    </source>
</evidence>
<dbReference type="EC" id="3.1.-.-" evidence="13"/>
<dbReference type="Gene3D" id="3.90.320.10">
    <property type="match status" value="1"/>
</dbReference>
<dbReference type="EC" id="5.6.2.4" evidence="13"/>
<feature type="domain" description="UvrD-like helicase ATP-binding" evidence="15">
    <location>
        <begin position="4"/>
        <end position="473"/>
    </location>
</feature>
<evidence type="ECO:0000256" key="11">
    <source>
        <dbReference type="ARBA" id="ARBA00034617"/>
    </source>
</evidence>
<comment type="subunit">
    <text evidence="13">Heterodimer of AddA and AddB/RexB.</text>
</comment>
<evidence type="ECO:0000256" key="5">
    <source>
        <dbReference type="ARBA" id="ARBA00022806"/>
    </source>
</evidence>
<dbReference type="GO" id="GO:0043138">
    <property type="term" value="F:3'-5' DNA helicase activity"/>
    <property type="evidence" value="ECO:0007669"/>
    <property type="project" value="UniProtKB-UniRule"/>
</dbReference>
<dbReference type="InterPro" id="IPR014017">
    <property type="entry name" value="DNA_helicase_UvrD-like_C"/>
</dbReference>
<evidence type="ECO:0000256" key="3">
    <source>
        <dbReference type="ARBA" id="ARBA00022763"/>
    </source>
</evidence>
<evidence type="ECO:0000259" key="15">
    <source>
        <dbReference type="PROSITE" id="PS51198"/>
    </source>
</evidence>
<comment type="similarity">
    <text evidence="13">Belongs to the helicase family. AddA subfamily.</text>
</comment>
<reference evidence="17 18" key="1">
    <citation type="submission" date="2019-08" db="EMBL/GenBank/DDBJ databases">
        <title>In-depth cultivation of the pig gut microbiome towards novel bacterial diversity and tailored functional studies.</title>
        <authorList>
            <person name="Wylensek D."/>
            <person name="Hitch T.C.A."/>
            <person name="Clavel T."/>
        </authorList>
    </citation>
    <scope>NUCLEOTIDE SEQUENCE [LARGE SCALE GENOMIC DNA]</scope>
    <source>
        <strain evidence="17 18">WCA-693-APC-MOT-I</strain>
    </source>
</reference>
<dbReference type="GO" id="GO:0033202">
    <property type="term" value="C:DNA helicase complex"/>
    <property type="evidence" value="ECO:0007669"/>
    <property type="project" value="TreeGrafter"/>
</dbReference>
<keyword evidence="2 13" id="KW-0547">Nucleotide-binding</keyword>
<dbReference type="Gene3D" id="3.40.50.300">
    <property type="entry name" value="P-loop containing nucleotide triphosphate hydrolases"/>
    <property type="match status" value="4"/>
</dbReference>
<dbReference type="RefSeq" id="WP_154516216.1">
    <property type="nucleotide sequence ID" value="NZ_VUMT01000001.1"/>
</dbReference>
<keyword evidence="9 13" id="KW-0234">DNA repair</keyword>
<evidence type="ECO:0000256" key="1">
    <source>
        <dbReference type="ARBA" id="ARBA00022722"/>
    </source>
</evidence>